<keyword evidence="3" id="KW-1185">Reference proteome</keyword>
<proteinExistence type="predicted"/>
<evidence type="ECO:0000313" key="3">
    <source>
        <dbReference type="Proteomes" id="UP001417504"/>
    </source>
</evidence>
<evidence type="ECO:0000313" key="2">
    <source>
        <dbReference type="EMBL" id="KAK9091038.1"/>
    </source>
</evidence>
<organism evidence="2 3">
    <name type="scientific">Stephania japonica</name>
    <dbReference type="NCBI Taxonomy" id="461633"/>
    <lineage>
        <taxon>Eukaryota</taxon>
        <taxon>Viridiplantae</taxon>
        <taxon>Streptophyta</taxon>
        <taxon>Embryophyta</taxon>
        <taxon>Tracheophyta</taxon>
        <taxon>Spermatophyta</taxon>
        <taxon>Magnoliopsida</taxon>
        <taxon>Ranunculales</taxon>
        <taxon>Menispermaceae</taxon>
        <taxon>Menispermoideae</taxon>
        <taxon>Cissampelideae</taxon>
        <taxon>Stephania</taxon>
    </lineage>
</organism>
<comment type="caution">
    <text evidence="2">The sequence shown here is derived from an EMBL/GenBank/DDBJ whole genome shotgun (WGS) entry which is preliminary data.</text>
</comment>
<sequence>MEAWWWRTVMLAGDKMARGRAEGSPARRRGDKLGRGGLVCKTTSAETCRPCNKEVDMSDSDDDDDDDDNDDEEEEDLDSLEDSAQMIEM</sequence>
<dbReference type="Proteomes" id="UP001417504">
    <property type="component" value="Unassembled WGS sequence"/>
</dbReference>
<gene>
    <name evidence="2" type="ORF">Sjap_024215</name>
</gene>
<protein>
    <submittedName>
        <fullName evidence="2">Uncharacterized protein</fullName>
    </submittedName>
</protein>
<feature type="compositionally biased region" description="Acidic residues" evidence="1">
    <location>
        <begin position="57"/>
        <end position="81"/>
    </location>
</feature>
<evidence type="ECO:0000256" key="1">
    <source>
        <dbReference type="SAM" id="MobiDB-lite"/>
    </source>
</evidence>
<dbReference type="AlphaFoldDB" id="A0AAP0EIB4"/>
<name>A0AAP0EIB4_9MAGN</name>
<reference evidence="2 3" key="1">
    <citation type="submission" date="2024-01" db="EMBL/GenBank/DDBJ databases">
        <title>Genome assemblies of Stephania.</title>
        <authorList>
            <person name="Yang L."/>
        </authorList>
    </citation>
    <scope>NUCLEOTIDE SEQUENCE [LARGE SCALE GENOMIC DNA]</scope>
    <source>
        <strain evidence="2">QJT</strain>
        <tissue evidence="2">Leaf</tissue>
    </source>
</reference>
<feature type="region of interest" description="Disordered" evidence="1">
    <location>
        <begin position="16"/>
        <end position="36"/>
    </location>
</feature>
<dbReference type="EMBL" id="JBBNAE010000010">
    <property type="protein sequence ID" value="KAK9091038.1"/>
    <property type="molecule type" value="Genomic_DNA"/>
</dbReference>
<feature type="region of interest" description="Disordered" evidence="1">
    <location>
        <begin position="51"/>
        <end position="89"/>
    </location>
</feature>
<accession>A0AAP0EIB4</accession>